<accession>A0A9P0GU76</accession>
<dbReference type="EMBL" id="OU896712">
    <property type="protein sequence ID" value="CAH1173747.1"/>
    <property type="molecule type" value="Genomic_DNA"/>
</dbReference>
<feature type="binding site" evidence="6">
    <location>
        <position position="10"/>
    </location>
    <ligand>
        <name>Zn(2+)</name>
        <dbReference type="ChEBI" id="CHEBI:29105"/>
    </ligand>
</feature>
<dbReference type="InterPro" id="IPR036236">
    <property type="entry name" value="Znf_C2H2_sf"/>
</dbReference>
<feature type="domain" description="C2H2-type" evidence="8">
    <location>
        <begin position="250"/>
        <end position="278"/>
    </location>
</feature>
<dbReference type="SUPFAM" id="SSF57716">
    <property type="entry name" value="Glucocorticoid receptor-like (DNA-binding domain)"/>
    <property type="match status" value="1"/>
</dbReference>
<keyword evidence="11" id="KW-1185">Reference proteome</keyword>
<evidence type="ECO:0000259" key="9">
    <source>
        <dbReference type="PROSITE" id="PS51915"/>
    </source>
</evidence>
<feature type="binding site" evidence="6">
    <location>
        <position position="62"/>
    </location>
    <ligand>
        <name>Zn(2+)</name>
        <dbReference type="ChEBI" id="CHEBI:29105"/>
    </ligand>
</feature>
<keyword evidence="3 5" id="KW-0863">Zinc-finger</keyword>
<feature type="domain" description="C2H2-type" evidence="8">
    <location>
        <begin position="201"/>
        <end position="223"/>
    </location>
</feature>
<name>A0A9P0GU76_PHACE</name>
<dbReference type="Gene3D" id="3.40.1800.20">
    <property type="match status" value="1"/>
</dbReference>
<feature type="domain" description="C2H2-type" evidence="8">
    <location>
        <begin position="392"/>
        <end position="419"/>
    </location>
</feature>
<dbReference type="Pfam" id="PF07776">
    <property type="entry name" value="zf-AD"/>
    <property type="match status" value="1"/>
</dbReference>
<keyword evidence="1 6" id="KW-0479">Metal-binding</keyword>
<dbReference type="Gene3D" id="3.30.160.60">
    <property type="entry name" value="Classic Zinc Finger"/>
    <property type="match status" value="4"/>
</dbReference>
<feature type="compositionally biased region" description="Polar residues" evidence="7">
    <location>
        <begin position="437"/>
        <end position="452"/>
    </location>
</feature>
<dbReference type="InterPro" id="IPR013087">
    <property type="entry name" value="Znf_C2H2_type"/>
</dbReference>
<evidence type="ECO:0000256" key="1">
    <source>
        <dbReference type="ARBA" id="ARBA00022723"/>
    </source>
</evidence>
<dbReference type="AlphaFoldDB" id="A0A9P0GU76"/>
<feature type="domain" description="C2H2-type" evidence="8">
    <location>
        <begin position="173"/>
        <end position="197"/>
    </location>
</feature>
<feature type="binding site" evidence="6">
    <location>
        <position position="59"/>
    </location>
    <ligand>
        <name>Zn(2+)</name>
        <dbReference type="ChEBI" id="CHEBI:29105"/>
    </ligand>
</feature>
<dbReference type="SUPFAM" id="SSF57667">
    <property type="entry name" value="beta-beta-alpha zinc fingers"/>
    <property type="match status" value="4"/>
</dbReference>
<reference evidence="10" key="1">
    <citation type="submission" date="2022-01" db="EMBL/GenBank/DDBJ databases">
        <authorList>
            <person name="King R."/>
        </authorList>
    </citation>
    <scope>NUCLEOTIDE SEQUENCE</scope>
</reference>
<evidence type="ECO:0000313" key="11">
    <source>
        <dbReference type="Proteomes" id="UP001153737"/>
    </source>
</evidence>
<dbReference type="Pfam" id="PF00096">
    <property type="entry name" value="zf-C2H2"/>
    <property type="match status" value="1"/>
</dbReference>
<dbReference type="OrthoDB" id="6077919at2759"/>
<dbReference type="Pfam" id="PF13912">
    <property type="entry name" value="zf-C2H2_6"/>
    <property type="match status" value="3"/>
</dbReference>
<feature type="region of interest" description="Disordered" evidence="7">
    <location>
        <begin position="125"/>
        <end position="144"/>
    </location>
</feature>
<feature type="domain" description="C2H2-type" evidence="8">
    <location>
        <begin position="363"/>
        <end position="391"/>
    </location>
</feature>
<feature type="region of interest" description="Disordered" evidence="7">
    <location>
        <begin position="424"/>
        <end position="452"/>
    </location>
</feature>
<dbReference type="PANTHER" id="PTHR24379:SF121">
    <property type="entry name" value="C2H2-TYPE DOMAIN-CONTAINING PROTEIN"/>
    <property type="match status" value="1"/>
</dbReference>
<feature type="binding site" evidence="6">
    <location>
        <position position="13"/>
    </location>
    <ligand>
        <name>Zn(2+)</name>
        <dbReference type="ChEBI" id="CHEBI:29105"/>
    </ligand>
</feature>
<dbReference type="PROSITE" id="PS00028">
    <property type="entry name" value="ZINC_FINGER_C2H2_1"/>
    <property type="match status" value="5"/>
</dbReference>
<gene>
    <name evidence="10" type="ORF">PHAECO_LOCUS10032</name>
</gene>
<proteinExistence type="predicted"/>
<evidence type="ECO:0000256" key="2">
    <source>
        <dbReference type="ARBA" id="ARBA00022737"/>
    </source>
</evidence>
<evidence type="ECO:0000259" key="8">
    <source>
        <dbReference type="PROSITE" id="PS50157"/>
    </source>
</evidence>
<sequence>MIIMGTSKICRFCLREEKNDTNNEIIDIFDCTLDILYEKISHCTGICLSPEDPIPSLICKSCIDIINQFTNFMETIKSSEKVLQQLYVHKYPPEPKSEIAKKEEIATQEEFVSCDSDSSINDFEINTDDQNTTSPASISPQNDGDTLFFSGGKKLSICELDETMRKQMEGNSYTCDICSKVFDSFFEYQDHQHSHNGHFVFCCSKCDQTFSSRNDLVEHERNHKVSCETCNSQVLTKSLEAHMKKHTDKHKCTECDSRHTSKASMEKHYKARHTDIKGYVCHICGKQNSCQSSMKRHIASHFSDRPHQCKSCTFSAKSKTVLKVHESRKHSNQKCVCEVCEKVFKSTLSLLQHKKRIHNPKKHQCHVCDKAFTEKYNLSQHLSRKHLKQRIHECGECNKEFATVRQLREHKFEHRKGHKVSCLPKSTHSELQKSDVKSVTSMPNTSIQLNKD</sequence>
<protein>
    <submittedName>
        <fullName evidence="10">Uncharacterized protein</fullName>
    </submittedName>
</protein>
<keyword evidence="4 6" id="KW-0862">Zinc</keyword>
<evidence type="ECO:0000256" key="3">
    <source>
        <dbReference type="ARBA" id="ARBA00022771"/>
    </source>
</evidence>
<reference evidence="10" key="2">
    <citation type="submission" date="2022-10" db="EMBL/GenBank/DDBJ databases">
        <authorList>
            <consortium name="ENA_rothamsted_submissions"/>
            <consortium name="culmorum"/>
            <person name="King R."/>
        </authorList>
    </citation>
    <scope>NUCLEOTIDE SEQUENCE</scope>
</reference>
<dbReference type="PROSITE" id="PS51915">
    <property type="entry name" value="ZAD"/>
    <property type="match status" value="1"/>
</dbReference>
<feature type="domain" description="ZAD" evidence="9">
    <location>
        <begin position="8"/>
        <end position="86"/>
    </location>
</feature>
<dbReference type="SMART" id="SM00355">
    <property type="entry name" value="ZnF_C2H2"/>
    <property type="match status" value="9"/>
</dbReference>
<feature type="compositionally biased region" description="Polar residues" evidence="7">
    <location>
        <begin position="128"/>
        <end position="144"/>
    </location>
</feature>
<feature type="compositionally biased region" description="Basic and acidic residues" evidence="7">
    <location>
        <begin position="427"/>
        <end position="436"/>
    </location>
</feature>
<evidence type="ECO:0000256" key="5">
    <source>
        <dbReference type="PROSITE-ProRule" id="PRU00042"/>
    </source>
</evidence>
<feature type="domain" description="C2H2-type" evidence="8">
    <location>
        <begin position="335"/>
        <end position="363"/>
    </location>
</feature>
<evidence type="ECO:0000256" key="6">
    <source>
        <dbReference type="PROSITE-ProRule" id="PRU01263"/>
    </source>
</evidence>
<dbReference type="PANTHER" id="PTHR24379">
    <property type="entry name" value="KRAB AND ZINC FINGER DOMAIN-CONTAINING"/>
    <property type="match status" value="1"/>
</dbReference>
<dbReference type="Proteomes" id="UP001153737">
    <property type="component" value="Chromosome 6"/>
</dbReference>
<feature type="domain" description="C2H2-type" evidence="8">
    <location>
        <begin position="279"/>
        <end position="306"/>
    </location>
</feature>
<dbReference type="InterPro" id="IPR012934">
    <property type="entry name" value="Znf_AD"/>
</dbReference>
<keyword evidence="2" id="KW-0677">Repeat</keyword>
<organism evidence="10 11">
    <name type="scientific">Phaedon cochleariae</name>
    <name type="common">Mustard beetle</name>
    <dbReference type="NCBI Taxonomy" id="80249"/>
    <lineage>
        <taxon>Eukaryota</taxon>
        <taxon>Metazoa</taxon>
        <taxon>Ecdysozoa</taxon>
        <taxon>Arthropoda</taxon>
        <taxon>Hexapoda</taxon>
        <taxon>Insecta</taxon>
        <taxon>Pterygota</taxon>
        <taxon>Neoptera</taxon>
        <taxon>Endopterygota</taxon>
        <taxon>Coleoptera</taxon>
        <taxon>Polyphaga</taxon>
        <taxon>Cucujiformia</taxon>
        <taxon>Chrysomeloidea</taxon>
        <taxon>Chrysomelidae</taxon>
        <taxon>Chrysomelinae</taxon>
        <taxon>Chrysomelini</taxon>
        <taxon>Phaedon</taxon>
    </lineage>
</organism>
<evidence type="ECO:0000313" key="10">
    <source>
        <dbReference type="EMBL" id="CAH1173747.1"/>
    </source>
</evidence>
<dbReference type="GO" id="GO:0008270">
    <property type="term" value="F:zinc ion binding"/>
    <property type="evidence" value="ECO:0007669"/>
    <property type="project" value="UniProtKB-UniRule"/>
</dbReference>
<evidence type="ECO:0000256" key="4">
    <source>
        <dbReference type="ARBA" id="ARBA00022833"/>
    </source>
</evidence>
<dbReference type="PROSITE" id="PS50157">
    <property type="entry name" value="ZINC_FINGER_C2H2_2"/>
    <property type="match status" value="7"/>
</dbReference>
<evidence type="ECO:0000256" key="7">
    <source>
        <dbReference type="SAM" id="MobiDB-lite"/>
    </source>
</evidence>
<dbReference type="SMART" id="SM00868">
    <property type="entry name" value="zf-AD"/>
    <property type="match status" value="1"/>
</dbReference>
<dbReference type="GO" id="GO:0005634">
    <property type="term" value="C:nucleus"/>
    <property type="evidence" value="ECO:0007669"/>
    <property type="project" value="InterPro"/>
</dbReference>